<proteinExistence type="inferred from homology"/>
<dbReference type="STRING" id="136037.A0A067RF27"/>
<feature type="transmembrane region" description="Helical" evidence="6">
    <location>
        <begin position="231"/>
        <end position="254"/>
    </location>
</feature>
<sequence>MEQEDTVEHVIGHPALNKGLWVLAGLLIFIVLEKVFTSIPGKIDVQKTASDVNVKQENVYVLNNNIKELVNRHENDHHTNLKRSNAHEQKALLNPIKSTTIKVSGYLNLMANSFDNFTHGLAVGGGFLVSFPHGVLTTLAILFHEIPHEVGDFAILLKSGFSRWDAALAQIATASAGIVGAVTAVALSGATSNVESRTSWILPFTAGGFLHIALVTVLPDLLQEENPKESLLHLASLLGGIGIMAALIMVSSWWQSVVC</sequence>
<reference evidence="7 8" key="1">
    <citation type="journal article" date="2014" name="Nat. Commun.">
        <title>Molecular traces of alternative social organization in a termite genome.</title>
        <authorList>
            <person name="Terrapon N."/>
            <person name="Li C."/>
            <person name="Robertson H.M."/>
            <person name="Ji L."/>
            <person name="Meng X."/>
            <person name="Booth W."/>
            <person name="Chen Z."/>
            <person name="Childers C.P."/>
            <person name="Glastad K.M."/>
            <person name="Gokhale K."/>
            <person name="Gowin J."/>
            <person name="Gronenberg W."/>
            <person name="Hermansen R.A."/>
            <person name="Hu H."/>
            <person name="Hunt B.G."/>
            <person name="Huylmans A.K."/>
            <person name="Khalil S.M."/>
            <person name="Mitchell R.D."/>
            <person name="Munoz-Torres M.C."/>
            <person name="Mustard J.A."/>
            <person name="Pan H."/>
            <person name="Reese J.T."/>
            <person name="Scharf M.E."/>
            <person name="Sun F."/>
            <person name="Vogel H."/>
            <person name="Xiao J."/>
            <person name="Yang W."/>
            <person name="Yang Z."/>
            <person name="Yang Z."/>
            <person name="Zhou J."/>
            <person name="Zhu J."/>
            <person name="Brent C.S."/>
            <person name="Elsik C.G."/>
            <person name="Goodisman M.A."/>
            <person name="Liberles D.A."/>
            <person name="Roe R.M."/>
            <person name="Vargo E.L."/>
            <person name="Vilcinskas A."/>
            <person name="Wang J."/>
            <person name="Bornberg-Bauer E."/>
            <person name="Korb J."/>
            <person name="Zhang G."/>
            <person name="Liebig J."/>
        </authorList>
    </citation>
    <scope>NUCLEOTIDE SEQUENCE [LARGE SCALE GENOMIC DNA]</scope>
    <source>
        <tissue evidence="7">Whole organism</tissue>
    </source>
</reference>
<dbReference type="EMBL" id="KK852509">
    <property type="protein sequence ID" value="KDR22377.1"/>
    <property type="molecule type" value="Genomic_DNA"/>
</dbReference>
<dbReference type="Pfam" id="PF02535">
    <property type="entry name" value="Zip"/>
    <property type="match status" value="1"/>
</dbReference>
<dbReference type="Proteomes" id="UP000027135">
    <property type="component" value="Unassembled WGS sequence"/>
</dbReference>
<evidence type="ECO:0000256" key="5">
    <source>
        <dbReference type="ARBA" id="ARBA00038485"/>
    </source>
</evidence>
<dbReference type="GO" id="GO:0005385">
    <property type="term" value="F:zinc ion transmembrane transporter activity"/>
    <property type="evidence" value="ECO:0007669"/>
    <property type="project" value="TreeGrafter"/>
</dbReference>
<dbReference type="FunCoup" id="A0A067RF27">
    <property type="interactions" value="902"/>
</dbReference>
<comment type="similarity">
    <text evidence="5">Belongs to the ZIP transporter (TC 2.A.5) family. KE4/Catsup subfamily.</text>
</comment>
<evidence type="ECO:0008006" key="9">
    <source>
        <dbReference type="Google" id="ProtNLM"/>
    </source>
</evidence>
<feature type="transmembrane region" description="Helical" evidence="6">
    <location>
        <begin position="200"/>
        <end position="219"/>
    </location>
</feature>
<dbReference type="PANTHER" id="PTHR16950">
    <property type="entry name" value="ZINC TRANSPORTER SLC39A7 HISTIDINE-RICH MEMBRANE PROTEIN KE4"/>
    <property type="match status" value="1"/>
</dbReference>
<keyword evidence="8" id="KW-1185">Reference proteome</keyword>
<dbReference type="AlphaFoldDB" id="A0A067RF27"/>
<evidence type="ECO:0000313" key="7">
    <source>
        <dbReference type="EMBL" id="KDR22377.1"/>
    </source>
</evidence>
<dbReference type="InParanoid" id="A0A067RF27"/>
<keyword evidence="2 6" id="KW-0812">Transmembrane</keyword>
<evidence type="ECO:0000313" key="8">
    <source>
        <dbReference type="Proteomes" id="UP000027135"/>
    </source>
</evidence>
<evidence type="ECO:0000256" key="1">
    <source>
        <dbReference type="ARBA" id="ARBA00004141"/>
    </source>
</evidence>
<gene>
    <name evidence="7" type="ORF">L798_01091</name>
</gene>
<comment type="subcellular location">
    <subcellularLocation>
        <location evidence="1">Membrane</location>
        <topology evidence="1">Multi-pass membrane protein</topology>
    </subcellularLocation>
</comment>
<dbReference type="PANTHER" id="PTHR16950:SF16">
    <property type="entry name" value="ZINC TRANSPORTER ZIP13"/>
    <property type="match status" value="1"/>
</dbReference>
<keyword evidence="3 6" id="KW-1133">Transmembrane helix</keyword>
<organism evidence="7 8">
    <name type="scientific">Zootermopsis nevadensis</name>
    <name type="common">Dampwood termite</name>
    <dbReference type="NCBI Taxonomy" id="136037"/>
    <lineage>
        <taxon>Eukaryota</taxon>
        <taxon>Metazoa</taxon>
        <taxon>Ecdysozoa</taxon>
        <taxon>Arthropoda</taxon>
        <taxon>Hexapoda</taxon>
        <taxon>Insecta</taxon>
        <taxon>Pterygota</taxon>
        <taxon>Neoptera</taxon>
        <taxon>Polyneoptera</taxon>
        <taxon>Dictyoptera</taxon>
        <taxon>Blattodea</taxon>
        <taxon>Blattoidea</taxon>
        <taxon>Termitoidae</taxon>
        <taxon>Termopsidae</taxon>
        <taxon>Zootermopsis</taxon>
    </lineage>
</organism>
<evidence type="ECO:0000256" key="4">
    <source>
        <dbReference type="ARBA" id="ARBA00023136"/>
    </source>
</evidence>
<dbReference type="OMA" id="NRHENDH"/>
<name>A0A067RF27_ZOONE</name>
<dbReference type="InterPro" id="IPR003689">
    <property type="entry name" value="ZIP"/>
</dbReference>
<dbReference type="GO" id="GO:0016020">
    <property type="term" value="C:membrane"/>
    <property type="evidence" value="ECO:0007669"/>
    <property type="project" value="UniProtKB-SubCell"/>
</dbReference>
<evidence type="ECO:0000256" key="2">
    <source>
        <dbReference type="ARBA" id="ARBA00022692"/>
    </source>
</evidence>
<keyword evidence="4 6" id="KW-0472">Membrane</keyword>
<dbReference type="GO" id="GO:0006882">
    <property type="term" value="P:intracellular zinc ion homeostasis"/>
    <property type="evidence" value="ECO:0007669"/>
    <property type="project" value="TreeGrafter"/>
</dbReference>
<evidence type="ECO:0000256" key="6">
    <source>
        <dbReference type="SAM" id="Phobius"/>
    </source>
</evidence>
<dbReference type="eggNOG" id="KOG2694">
    <property type="taxonomic scope" value="Eukaryota"/>
</dbReference>
<feature type="transmembrane region" description="Helical" evidence="6">
    <location>
        <begin position="167"/>
        <end position="188"/>
    </location>
</feature>
<accession>A0A067RF27</accession>
<evidence type="ECO:0000256" key="3">
    <source>
        <dbReference type="ARBA" id="ARBA00022989"/>
    </source>
</evidence>
<protein>
    <recommendedName>
        <fullName evidence="9">Zinc transporter ZIP13</fullName>
    </recommendedName>
</protein>
<feature type="transmembrane region" description="Helical" evidence="6">
    <location>
        <begin position="20"/>
        <end position="37"/>
    </location>
</feature>